<dbReference type="PATRIC" id="fig|883081.3.peg.577"/>
<dbReference type="GO" id="GO:0042840">
    <property type="term" value="P:D-glucuronate catabolic process"/>
    <property type="evidence" value="ECO:0007669"/>
    <property type="project" value="TreeGrafter"/>
</dbReference>
<accession>K9ESJ9</accession>
<dbReference type="GO" id="GO:0019698">
    <property type="term" value="P:D-galacturonate catabolic process"/>
    <property type="evidence" value="ECO:0007669"/>
    <property type="project" value="TreeGrafter"/>
</dbReference>
<proteinExistence type="inferred from homology"/>
<dbReference type="EC" id="5.3.1.12" evidence="4 7"/>
<comment type="catalytic activity">
    <reaction evidence="7">
        <text>aldehydo-D-galacturonate = keto-D-tagaturonate</text>
        <dbReference type="Rhea" id="RHEA:27702"/>
        <dbReference type="ChEBI" id="CHEBI:12952"/>
        <dbReference type="ChEBI" id="CHEBI:17886"/>
    </reaction>
</comment>
<name>K9ESJ9_9LACT</name>
<reference evidence="8 9" key="1">
    <citation type="submission" date="2012-09" db="EMBL/GenBank/DDBJ databases">
        <title>The Genome Sequence of Alloiococcus otitis ATCC 51267.</title>
        <authorList>
            <consortium name="The Broad Institute Genome Sequencing Platform"/>
            <person name="Earl A."/>
            <person name="Ward D."/>
            <person name="Feldgarden M."/>
            <person name="Gevers D."/>
            <person name="Huys G."/>
            <person name="Walker B."/>
            <person name="Young S.K."/>
            <person name="Zeng Q."/>
            <person name="Gargeya S."/>
            <person name="Fitzgerald M."/>
            <person name="Haas B."/>
            <person name="Abouelleil A."/>
            <person name="Alvarado L."/>
            <person name="Arachchi H.M."/>
            <person name="Berlin A.M."/>
            <person name="Chapman S.B."/>
            <person name="Goldberg J."/>
            <person name="Griggs A."/>
            <person name="Gujja S."/>
            <person name="Hansen M."/>
            <person name="Howarth C."/>
            <person name="Imamovic A."/>
            <person name="Larimer J."/>
            <person name="McCowen C."/>
            <person name="Montmayeur A."/>
            <person name="Murphy C."/>
            <person name="Neiman D."/>
            <person name="Pearson M."/>
            <person name="Priest M."/>
            <person name="Roberts A."/>
            <person name="Saif S."/>
            <person name="Shea T."/>
            <person name="Sisk P."/>
            <person name="Sykes S."/>
            <person name="Wortman J."/>
            <person name="Nusbaum C."/>
            <person name="Birren B."/>
        </authorList>
    </citation>
    <scope>NUCLEOTIDE SEQUENCE [LARGE SCALE GENOMIC DNA]</scope>
    <source>
        <strain evidence="8 9">ATCC 51267</strain>
    </source>
</reference>
<dbReference type="RefSeq" id="WP_003777208.1">
    <property type="nucleotide sequence ID" value="NZ_JH992958.1"/>
</dbReference>
<keyword evidence="9" id="KW-1185">Reference proteome</keyword>
<dbReference type="HAMAP" id="MF_00675">
    <property type="entry name" value="UxaC"/>
    <property type="match status" value="1"/>
</dbReference>
<dbReference type="eggNOG" id="COG1904">
    <property type="taxonomic scope" value="Bacteria"/>
</dbReference>
<comment type="similarity">
    <text evidence="3 7">Belongs to the metallo-dependent hydrolases superfamily. Uronate isomerase family.</text>
</comment>
<evidence type="ECO:0000256" key="2">
    <source>
        <dbReference type="ARBA" id="ARBA00004892"/>
    </source>
</evidence>
<dbReference type="InterPro" id="IPR032466">
    <property type="entry name" value="Metal_Hydrolase"/>
</dbReference>
<dbReference type="Gene3D" id="3.20.20.140">
    <property type="entry name" value="Metal-dependent hydrolases"/>
    <property type="match status" value="1"/>
</dbReference>
<dbReference type="Proteomes" id="UP000009875">
    <property type="component" value="Unassembled WGS sequence"/>
</dbReference>
<evidence type="ECO:0000256" key="3">
    <source>
        <dbReference type="ARBA" id="ARBA00008397"/>
    </source>
</evidence>
<comment type="caution">
    <text evidence="8">The sequence shown here is derived from an EMBL/GenBank/DDBJ whole genome shotgun (WGS) entry which is preliminary data.</text>
</comment>
<protein>
    <recommendedName>
        <fullName evidence="5 7">Uronate isomerase</fullName>
        <ecNumber evidence="4 7">5.3.1.12</ecNumber>
    </recommendedName>
    <alternativeName>
        <fullName evidence="7">Glucuronate isomerase</fullName>
    </alternativeName>
    <alternativeName>
        <fullName evidence="7">Uronic isomerase</fullName>
    </alternativeName>
</protein>
<dbReference type="STRING" id="883081.HMPREF9698_00579"/>
<evidence type="ECO:0000256" key="7">
    <source>
        <dbReference type="HAMAP-Rule" id="MF_00675"/>
    </source>
</evidence>
<dbReference type="NCBIfam" id="NF002794">
    <property type="entry name" value="PRK02925.1"/>
    <property type="match status" value="1"/>
</dbReference>
<dbReference type="EMBL" id="AGXA01000013">
    <property type="protein sequence ID" value="EKU93902.1"/>
    <property type="molecule type" value="Genomic_DNA"/>
</dbReference>
<evidence type="ECO:0000313" key="8">
    <source>
        <dbReference type="EMBL" id="EKU93902.1"/>
    </source>
</evidence>
<dbReference type="PANTHER" id="PTHR30068:SF4">
    <property type="entry name" value="URONATE ISOMERASE"/>
    <property type="match status" value="1"/>
</dbReference>
<dbReference type="GO" id="GO:0008880">
    <property type="term" value="F:glucuronate isomerase activity"/>
    <property type="evidence" value="ECO:0007669"/>
    <property type="project" value="UniProtKB-UniRule"/>
</dbReference>
<evidence type="ECO:0000256" key="6">
    <source>
        <dbReference type="ARBA" id="ARBA00023235"/>
    </source>
</evidence>
<keyword evidence="6 7" id="KW-0413">Isomerase</keyword>
<organism evidence="8 9">
    <name type="scientific">Alloiococcus otitis ATCC 51267</name>
    <dbReference type="NCBI Taxonomy" id="883081"/>
    <lineage>
        <taxon>Bacteria</taxon>
        <taxon>Bacillati</taxon>
        <taxon>Bacillota</taxon>
        <taxon>Bacilli</taxon>
        <taxon>Lactobacillales</taxon>
        <taxon>Carnobacteriaceae</taxon>
        <taxon>Alloiococcus</taxon>
    </lineage>
</organism>
<sequence>MFMDDHFMLQNKASLELYQRVKDLPIYDFHCHLDPKEIYEDQPFDNIVDLWLGGDHYKWRLMRANGVTEDKITGQASNEAKFKAWAETVGQAIGNPLFHFTHLELSQVFGIQDHLNGKNWQDIYHKLNDYIEEQSLSPRKLIDQAKVDFIGTTDSPLDDLKWHQKLKDDPTFHVQVDPTFRPDQAFVSHPEFPDFLNKLEVATHSITSFADFSQALEARIKYFAQAGARASDLSLGQIVYEDPSQADLDALLDKARRQEDLTDLEVDQWQTGLLLELCRLYKKYGLVTQIHFGALRNNSSKFFDRVGPDAGFDSMGTQSKLAENLNAFLNELEARNDLPKMVWYNLNPAYNTVLANTLANFQANDQGIKSQLQFGAAWWFADSKTGILDQLEVLGNQGLLSNFVGMLTDSRSFLSYPRHDYFRRILSSYIGTWIDQEEIPADFDWAGAIVQDIAYKNAKNFFEKGED</sequence>
<comment type="catalytic activity">
    <reaction evidence="1 7">
        <text>D-glucuronate = D-fructuronate</text>
        <dbReference type="Rhea" id="RHEA:13049"/>
        <dbReference type="ChEBI" id="CHEBI:58720"/>
        <dbReference type="ChEBI" id="CHEBI:59863"/>
        <dbReference type="EC" id="5.3.1.12"/>
    </reaction>
</comment>
<dbReference type="SUPFAM" id="SSF51556">
    <property type="entry name" value="Metallo-dependent hydrolases"/>
    <property type="match status" value="1"/>
</dbReference>
<dbReference type="InterPro" id="IPR003766">
    <property type="entry name" value="Uronate_isomerase"/>
</dbReference>
<dbReference type="OrthoDB" id="9766564at2"/>
<dbReference type="PANTHER" id="PTHR30068">
    <property type="entry name" value="URONATE ISOMERASE"/>
    <property type="match status" value="1"/>
</dbReference>
<evidence type="ECO:0000256" key="1">
    <source>
        <dbReference type="ARBA" id="ARBA00001165"/>
    </source>
</evidence>
<evidence type="ECO:0000313" key="9">
    <source>
        <dbReference type="Proteomes" id="UP000009875"/>
    </source>
</evidence>
<dbReference type="UniPathway" id="UPA00246"/>
<dbReference type="Pfam" id="PF02614">
    <property type="entry name" value="UxaC"/>
    <property type="match status" value="1"/>
</dbReference>
<dbReference type="HOGENOM" id="CLU_044465_1_0_9"/>
<comment type="pathway">
    <text evidence="2 7">Carbohydrate metabolism; pentose and glucuronate interconversion.</text>
</comment>
<gene>
    <name evidence="7" type="primary">uxaC</name>
    <name evidence="8" type="ORF">HMPREF9698_00579</name>
</gene>
<evidence type="ECO:0000256" key="5">
    <source>
        <dbReference type="ARBA" id="ARBA00020555"/>
    </source>
</evidence>
<evidence type="ECO:0000256" key="4">
    <source>
        <dbReference type="ARBA" id="ARBA00012546"/>
    </source>
</evidence>
<dbReference type="AlphaFoldDB" id="K9ESJ9"/>
<dbReference type="Gene3D" id="1.10.2020.10">
    <property type="entry name" value="uronate isomerase, domain 2, chain A"/>
    <property type="match status" value="1"/>
</dbReference>